<dbReference type="GO" id="GO:0016020">
    <property type="term" value="C:membrane"/>
    <property type="evidence" value="ECO:0007669"/>
    <property type="project" value="UniProtKB-SubCell"/>
</dbReference>
<keyword evidence="4" id="KW-0378">Hydrolase</keyword>
<comment type="subcellular location">
    <subcellularLocation>
        <location evidence="1">Membrane</location>
        <topology evidence="1">Multi-pass membrane protein</topology>
    </subcellularLocation>
</comment>
<feature type="transmembrane region" description="Helical" evidence="7">
    <location>
        <begin position="172"/>
        <end position="192"/>
    </location>
</feature>
<keyword evidence="10" id="KW-1185">Reference proteome</keyword>
<dbReference type="AlphaFoldDB" id="A0A164ZSA6"/>
<evidence type="ECO:0000256" key="3">
    <source>
        <dbReference type="ARBA" id="ARBA00022692"/>
    </source>
</evidence>
<evidence type="ECO:0000256" key="4">
    <source>
        <dbReference type="ARBA" id="ARBA00022801"/>
    </source>
</evidence>
<accession>A0A164ZSA6</accession>
<dbReference type="InterPro" id="IPR035952">
    <property type="entry name" value="Rhomboid-like_sf"/>
</dbReference>
<evidence type="ECO:0000313" key="10">
    <source>
        <dbReference type="Proteomes" id="UP000076722"/>
    </source>
</evidence>
<evidence type="ECO:0000256" key="5">
    <source>
        <dbReference type="ARBA" id="ARBA00022989"/>
    </source>
</evidence>
<evidence type="ECO:0000256" key="7">
    <source>
        <dbReference type="SAM" id="Phobius"/>
    </source>
</evidence>
<dbReference type="PANTHER" id="PTHR43731:SF14">
    <property type="entry name" value="PRESENILIN-ASSOCIATED RHOMBOID-LIKE PROTEIN, MITOCHONDRIAL"/>
    <property type="match status" value="1"/>
</dbReference>
<dbReference type="Pfam" id="PF01694">
    <property type="entry name" value="Rhomboid"/>
    <property type="match status" value="1"/>
</dbReference>
<dbReference type="OrthoDB" id="418595at2759"/>
<keyword evidence="5 7" id="KW-1133">Transmembrane helix</keyword>
<dbReference type="EMBL" id="KV419396">
    <property type="protein sequence ID" value="KZS98010.1"/>
    <property type="molecule type" value="Genomic_DNA"/>
</dbReference>
<feature type="domain" description="Peptidase S54 rhomboid" evidence="8">
    <location>
        <begin position="79"/>
        <end position="225"/>
    </location>
</feature>
<evidence type="ECO:0000256" key="6">
    <source>
        <dbReference type="ARBA" id="ARBA00023136"/>
    </source>
</evidence>
<evidence type="ECO:0000313" key="9">
    <source>
        <dbReference type="EMBL" id="KZS98010.1"/>
    </source>
</evidence>
<gene>
    <name evidence="9" type="ORF">SISNIDRAFT_547023</name>
</gene>
<protein>
    <submittedName>
        <fullName evidence="9">Rhomboid-domain-containing protein</fullName>
    </submittedName>
</protein>
<dbReference type="PANTHER" id="PTHR43731">
    <property type="entry name" value="RHOMBOID PROTEASE"/>
    <property type="match status" value="1"/>
</dbReference>
<evidence type="ECO:0000256" key="1">
    <source>
        <dbReference type="ARBA" id="ARBA00004141"/>
    </source>
</evidence>
<feature type="transmembrane region" description="Helical" evidence="7">
    <location>
        <begin position="31"/>
        <end position="50"/>
    </location>
</feature>
<dbReference type="GO" id="GO:0006465">
    <property type="term" value="P:signal peptide processing"/>
    <property type="evidence" value="ECO:0007669"/>
    <property type="project" value="TreeGrafter"/>
</dbReference>
<feature type="transmembrane region" description="Helical" evidence="7">
    <location>
        <begin position="119"/>
        <end position="138"/>
    </location>
</feature>
<evidence type="ECO:0000259" key="8">
    <source>
        <dbReference type="Pfam" id="PF01694"/>
    </source>
</evidence>
<dbReference type="Gene3D" id="1.20.1540.10">
    <property type="entry name" value="Rhomboid-like"/>
    <property type="match status" value="1"/>
</dbReference>
<comment type="similarity">
    <text evidence="2">Belongs to the peptidase S54 family.</text>
</comment>
<dbReference type="GO" id="GO:0004252">
    <property type="term" value="F:serine-type endopeptidase activity"/>
    <property type="evidence" value="ECO:0007669"/>
    <property type="project" value="InterPro"/>
</dbReference>
<organism evidence="9 10">
    <name type="scientific">Sistotremastrum niveocremeum HHB9708</name>
    <dbReference type="NCBI Taxonomy" id="1314777"/>
    <lineage>
        <taxon>Eukaryota</taxon>
        <taxon>Fungi</taxon>
        <taxon>Dikarya</taxon>
        <taxon>Basidiomycota</taxon>
        <taxon>Agaricomycotina</taxon>
        <taxon>Agaricomycetes</taxon>
        <taxon>Sistotremastrales</taxon>
        <taxon>Sistotremastraceae</taxon>
        <taxon>Sertulicium</taxon>
        <taxon>Sertulicium niveocremeum</taxon>
    </lineage>
</organism>
<keyword evidence="6 7" id="KW-0472">Membrane</keyword>
<feature type="transmembrane region" description="Helical" evidence="7">
    <location>
        <begin position="145"/>
        <end position="166"/>
    </location>
</feature>
<dbReference type="SUPFAM" id="SSF144091">
    <property type="entry name" value="Rhomboid-like"/>
    <property type="match status" value="1"/>
</dbReference>
<dbReference type="InterPro" id="IPR050925">
    <property type="entry name" value="Rhomboid_protease_S54"/>
</dbReference>
<proteinExistence type="inferred from homology"/>
<evidence type="ECO:0000256" key="2">
    <source>
        <dbReference type="ARBA" id="ARBA00009045"/>
    </source>
</evidence>
<name>A0A164ZSA6_9AGAM</name>
<dbReference type="Proteomes" id="UP000076722">
    <property type="component" value="Unassembled WGS sequence"/>
</dbReference>
<dbReference type="STRING" id="1314777.A0A164ZSA6"/>
<sequence>MIRTTYPRGPLGPQSAFERLHRAFNRISPNVIVFGILGLNLGVFVLWSTAKAAASEGDRSLLQWMSENFLLHPTNLRQGRFWVLLTSSFSHEGVGHILINAFTFFFLGPPTIGILGNSAFLALYLGGGLFSASASAIWHRMKGHWNYASHGASGAIYSVMSFFAFVAPNATFLLFGVIPVPAWAMVAGVFAYDTYGAYTEKKSGTDEAAHIGGLVAGALYYFARSRGLPPL</sequence>
<dbReference type="InterPro" id="IPR022764">
    <property type="entry name" value="Peptidase_S54_rhomboid_dom"/>
</dbReference>
<keyword evidence="3 7" id="KW-0812">Transmembrane</keyword>
<reference evidence="9 10" key="1">
    <citation type="journal article" date="2016" name="Mol. Biol. Evol.">
        <title>Comparative Genomics of Early-Diverging Mushroom-Forming Fungi Provides Insights into the Origins of Lignocellulose Decay Capabilities.</title>
        <authorList>
            <person name="Nagy L.G."/>
            <person name="Riley R."/>
            <person name="Tritt A."/>
            <person name="Adam C."/>
            <person name="Daum C."/>
            <person name="Floudas D."/>
            <person name="Sun H."/>
            <person name="Yadav J.S."/>
            <person name="Pangilinan J."/>
            <person name="Larsson K.H."/>
            <person name="Matsuura K."/>
            <person name="Barry K."/>
            <person name="Labutti K."/>
            <person name="Kuo R."/>
            <person name="Ohm R.A."/>
            <person name="Bhattacharya S.S."/>
            <person name="Shirouzu T."/>
            <person name="Yoshinaga Y."/>
            <person name="Martin F.M."/>
            <person name="Grigoriev I.V."/>
            <person name="Hibbett D.S."/>
        </authorList>
    </citation>
    <scope>NUCLEOTIDE SEQUENCE [LARGE SCALE GENOMIC DNA]</scope>
    <source>
        <strain evidence="9 10">HHB9708</strain>
    </source>
</reference>